<comment type="caution">
    <text evidence="1">The sequence shown here is derived from an EMBL/GenBank/DDBJ whole genome shotgun (WGS) entry which is preliminary data.</text>
</comment>
<evidence type="ECO:0008006" key="3">
    <source>
        <dbReference type="Google" id="ProtNLM"/>
    </source>
</evidence>
<proteinExistence type="predicted"/>
<dbReference type="Proteomes" id="UP000075591">
    <property type="component" value="Unassembled WGS sequence"/>
</dbReference>
<dbReference type="AlphaFoldDB" id="A0A150B2I4"/>
<organism evidence="1 2">
    <name type="scientific">Bacillus cereus</name>
    <dbReference type="NCBI Taxonomy" id="1396"/>
    <lineage>
        <taxon>Bacteria</taxon>
        <taxon>Bacillati</taxon>
        <taxon>Bacillota</taxon>
        <taxon>Bacilli</taxon>
        <taxon>Bacillales</taxon>
        <taxon>Bacillaceae</taxon>
        <taxon>Bacillus</taxon>
        <taxon>Bacillus cereus group</taxon>
    </lineage>
</organism>
<name>A0A150B2I4_BACCE</name>
<gene>
    <name evidence="1" type="ORF">AT274_04290</name>
</gene>
<protein>
    <recommendedName>
        <fullName evidence="3">Recombinase zinc beta ribbon domain-containing protein</fullName>
    </recommendedName>
</protein>
<accession>A0A150B2I4</accession>
<dbReference type="EMBL" id="LOMT01000101">
    <property type="protein sequence ID" value="KXX95512.1"/>
    <property type="molecule type" value="Genomic_DNA"/>
</dbReference>
<reference evidence="1 2" key="1">
    <citation type="submission" date="2015-12" db="EMBL/GenBank/DDBJ databases">
        <title>Bacillus cereus Group isolate.</title>
        <authorList>
            <person name="Kovac J."/>
        </authorList>
    </citation>
    <scope>NUCLEOTIDE SEQUENCE [LARGE SCALE GENOMIC DNA]</scope>
    <source>
        <strain evidence="1 2">FSL W8-0275</strain>
    </source>
</reference>
<sequence>MIRVNQELTFSIIPLIAREELKTIVKRIQPGRRASAKEGKSISHAHPLLVSEEIFQKANMIHSKCWRLPTIKYKKLSNPLAGILLCELCGYSMLYQPRKDRPNPQVRCVQPSCKGIQKGASLALVE</sequence>
<evidence type="ECO:0000313" key="2">
    <source>
        <dbReference type="Proteomes" id="UP000075591"/>
    </source>
</evidence>
<evidence type="ECO:0000313" key="1">
    <source>
        <dbReference type="EMBL" id="KXX95512.1"/>
    </source>
</evidence>